<keyword evidence="5 6" id="KW-0472">Membrane</keyword>
<feature type="transmembrane region" description="Helical" evidence="6">
    <location>
        <begin position="144"/>
        <end position="166"/>
    </location>
</feature>
<dbReference type="SUPFAM" id="SSF103481">
    <property type="entry name" value="Multidrug resistance efflux transporter EmrE"/>
    <property type="match status" value="2"/>
</dbReference>
<dbReference type="OrthoDB" id="5430053at2"/>
<feature type="transmembrane region" description="Helical" evidence="6">
    <location>
        <begin position="12"/>
        <end position="32"/>
    </location>
</feature>
<dbReference type="InterPro" id="IPR050638">
    <property type="entry name" value="AA-Vitamin_Transporters"/>
</dbReference>
<keyword evidence="4 6" id="KW-1133">Transmembrane helix</keyword>
<accession>A0A2U1T2Q3</accession>
<keyword evidence="9" id="KW-1185">Reference proteome</keyword>
<evidence type="ECO:0000313" key="9">
    <source>
        <dbReference type="Proteomes" id="UP000244978"/>
    </source>
</evidence>
<evidence type="ECO:0000256" key="6">
    <source>
        <dbReference type="SAM" id="Phobius"/>
    </source>
</evidence>
<sequence length="316" mass="33128">MASVENKLRWVLLTAVAPISWGTTYYLTYLYLPADAPLWGAIIRALPAGLVLLAIRPRLPRGVWWWRAGVLGVLNMGTFFALVYVAAQLLPSSIATTVMATSPLFLMVLAWPMIRERPQILQLTGAVLGIAGVALMVLTGASGINLAGVAASLSAIAISSVGHILAKKWTTDIDVISVTSWQLIAGGLVLLPVAGFIEGAPPALDLPAILTFAYLSIVATALAYAAWFTGLKHLTAGTVGLIGLLNPVVGVLLGVIVAGDILELRQLLGLVLVVVGILLGQPIVKQLLGARQKRLQRGAEGEPQGIRDGSGTKTDG</sequence>
<gene>
    <name evidence="8" type="ORF">DF220_10140</name>
</gene>
<dbReference type="Proteomes" id="UP000244978">
    <property type="component" value="Unassembled WGS sequence"/>
</dbReference>
<evidence type="ECO:0000256" key="4">
    <source>
        <dbReference type="ARBA" id="ARBA00022989"/>
    </source>
</evidence>
<feature type="domain" description="EamA" evidence="7">
    <location>
        <begin position="148"/>
        <end position="279"/>
    </location>
</feature>
<feature type="transmembrane region" description="Helical" evidence="6">
    <location>
        <begin position="38"/>
        <end position="55"/>
    </location>
</feature>
<name>A0A2U1T2Q3_9MICO</name>
<dbReference type="InterPro" id="IPR037185">
    <property type="entry name" value="EmrE-like"/>
</dbReference>
<comment type="caution">
    <text evidence="8">The sequence shown here is derived from an EMBL/GenBank/DDBJ whole genome shotgun (WGS) entry which is preliminary data.</text>
</comment>
<feature type="transmembrane region" description="Helical" evidence="6">
    <location>
        <begin position="120"/>
        <end position="138"/>
    </location>
</feature>
<evidence type="ECO:0000256" key="2">
    <source>
        <dbReference type="ARBA" id="ARBA00007362"/>
    </source>
</evidence>
<evidence type="ECO:0000256" key="3">
    <source>
        <dbReference type="ARBA" id="ARBA00022692"/>
    </source>
</evidence>
<keyword evidence="3 6" id="KW-0812">Transmembrane</keyword>
<dbReference type="EMBL" id="QEEX01000001">
    <property type="protein sequence ID" value="PWB98146.1"/>
    <property type="molecule type" value="Genomic_DNA"/>
</dbReference>
<dbReference type="KEGG" id="salc:C2138_01445"/>
<feature type="transmembrane region" description="Helical" evidence="6">
    <location>
        <begin position="239"/>
        <end position="258"/>
    </location>
</feature>
<dbReference type="InterPro" id="IPR000620">
    <property type="entry name" value="EamA_dom"/>
</dbReference>
<dbReference type="AlphaFoldDB" id="A0A2U1T2Q3"/>
<comment type="subcellular location">
    <subcellularLocation>
        <location evidence="1">Membrane</location>
        <topology evidence="1">Multi-pass membrane protein</topology>
    </subcellularLocation>
</comment>
<evidence type="ECO:0000259" key="7">
    <source>
        <dbReference type="Pfam" id="PF00892"/>
    </source>
</evidence>
<dbReference type="Gene3D" id="1.10.3730.20">
    <property type="match status" value="1"/>
</dbReference>
<dbReference type="PANTHER" id="PTHR32322">
    <property type="entry name" value="INNER MEMBRANE TRANSPORTER"/>
    <property type="match status" value="1"/>
</dbReference>
<proteinExistence type="inferred from homology"/>
<reference evidence="9" key="1">
    <citation type="submission" date="2018-04" db="EMBL/GenBank/DDBJ databases">
        <authorList>
            <person name="Liu S."/>
            <person name="Wang Z."/>
            <person name="Li J."/>
        </authorList>
    </citation>
    <scope>NUCLEOTIDE SEQUENCE [LARGE SCALE GENOMIC DNA]</scope>
    <source>
        <strain evidence="9">S1194</strain>
    </source>
</reference>
<evidence type="ECO:0000313" key="8">
    <source>
        <dbReference type="EMBL" id="PWB98146.1"/>
    </source>
</evidence>
<protein>
    <submittedName>
        <fullName evidence="8">EamA family transporter</fullName>
    </submittedName>
</protein>
<dbReference type="GO" id="GO:0016020">
    <property type="term" value="C:membrane"/>
    <property type="evidence" value="ECO:0007669"/>
    <property type="project" value="UniProtKB-SubCell"/>
</dbReference>
<feature type="transmembrane region" description="Helical" evidence="6">
    <location>
        <begin position="178"/>
        <end position="197"/>
    </location>
</feature>
<evidence type="ECO:0000256" key="1">
    <source>
        <dbReference type="ARBA" id="ARBA00004141"/>
    </source>
</evidence>
<dbReference type="Pfam" id="PF00892">
    <property type="entry name" value="EamA"/>
    <property type="match status" value="2"/>
</dbReference>
<feature type="transmembrane region" description="Helical" evidence="6">
    <location>
        <begin position="64"/>
        <end position="87"/>
    </location>
</feature>
<feature type="transmembrane region" description="Helical" evidence="6">
    <location>
        <begin position="264"/>
        <end position="284"/>
    </location>
</feature>
<evidence type="ECO:0000256" key="5">
    <source>
        <dbReference type="ARBA" id="ARBA00023136"/>
    </source>
</evidence>
<feature type="transmembrane region" description="Helical" evidence="6">
    <location>
        <begin position="209"/>
        <end position="227"/>
    </location>
</feature>
<feature type="domain" description="EamA" evidence="7">
    <location>
        <begin position="9"/>
        <end position="137"/>
    </location>
</feature>
<comment type="similarity">
    <text evidence="2">Belongs to the EamA transporter family.</text>
</comment>
<organism evidence="8 9">
    <name type="scientific">Homoserinimonas hongtaonis</name>
    <dbReference type="NCBI Taxonomy" id="2079791"/>
    <lineage>
        <taxon>Bacteria</taxon>
        <taxon>Bacillati</taxon>
        <taxon>Actinomycetota</taxon>
        <taxon>Actinomycetes</taxon>
        <taxon>Micrococcales</taxon>
        <taxon>Microbacteriaceae</taxon>
        <taxon>Homoserinimonas</taxon>
    </lineage>
</organism>
<feature type="transmembrane region" description="Helical" evidence="6">
    <location>
        <begin position="93"/>
        <end position="113"/>
    </location>
</feature>
<dbReference type="PANTHER" id="PTHR32322:SF2">
    <property type="entry name" value="EAMA DOMAIN-CONTAINING PROTEIN"/>
    <property type="match status" value="1"/>
</dbReference>